<dbReference type="InterPro" id="IPR011990">
    <property type="entry name" value="TPR-like_helical_dom_sf"/>
</dbReference>
<evidence type="ECO:0000256" key="1">
    <source>
        <dbReference type="SAM" id="SignalP"/>
    </source>
</evidence>
<dbReference type="Proteomes" id="UP001500582">
    <property type="component" value="Unassembled WGS sequence"/>
</dbReference>
<protein>
    <recommendedName>
        <fullName evidence="4">Tetratricopeptide repeat protein</fullName>
    </recommendedName>
</protein>
<sequence>MKNLILSATFILLLSPFVKAATSADTLKFDQRFSRCEKKWVVLNKADTAKSYMYGYIYIDEIAGFTFDLKGHFTIDRSGKYIGDTSSMKYNTIKYRISPNWNNVAILPPSHFKELNIKKEPDWVKIYYTYKDTVAHNYRLGWVYNDINDSEMALDYLLPAYQQNPNFKGLEFEISFAYNALKRYDEAIKFLEGVHKARPDDILTYRELGYAYLEKGEPAKAIPYYKDGIEKCNDKQLANKAEMAINLAKCYERLNNKEEAKTWGTKAKQWAPEGSTIQKLIVQSGY</sequence>
<dbReference type="EMBL" id="BAABFT010000012">
    <property type="protein sequence ID" value="GAA4332826.1"/>
    <property type="molecule type" value="Genomic_DNA"/>
</dbReference>
<gene>
    <name evidence="2" type="ORF">GCM10023149_39310</name>
</gene>
<dbReference type="PANTHER" id="PTHR12558:SF13">
    <property type="entry name" value="CELL DIVISION CYCLE PROTEIN 27 HOMOLOG"/>
    <property type="match status" value="1"/>
</dbReference>
<dbReference type="PANTHER" id="PTHR12558">
    <property type="entry name" value="CELL DIVISION CYCLE 16,23,27"/>
    <property type="match status" value="1"/>
</dbReference>
<keyword evidence="1" id="KW-0732">Signal</keyword>
<dbReference type="Gene3D" id="1.25.40.10">
    <property type="entry name" value="Tetratricopeptide repeat domain"/>
    <property type="match status" value="1"/>
</dbReference>
<name>A0ABP8H1I0_9SPHI</name>
<dbReference type="RefSeq" id="WP_345212875.1">
    <property type="nucleotide sequence ID" value="NZ_BAABFT010000012.1"/>
</dbReference>
<accession>A0ABP8H1I0</accession>
<dbReference type="Pfam" id="PF13181">
    <property type="entry name" value="TPR_8"/>
    <property type="match status" value="3"/>
</dbReference>
<evidence type="ECO:0000313" key="3">
    <source>
        <dbReference type="Proteomes" id="UP001500582"/>
    </source>
</evidence>
<comment type="caution">
    <text evidence="2">The sequence shown here is derived from an EMBL/GenBank/DDBJ whole genome shotgun (WGS) entry which is preliminary data.</text>
</comment>
<organism evidence="2 3">
    <name type="scientific">Mucilaginibacter gynuensis</name>
    <dbReference type="NCBI Taxonomy" id="1302236"/>
    <lineage>
        <taxon>Bacteria</taxon>
        <taxon>Pseudomonadati</taxon>
        <taxon>Bacteroidota</taxon>
        <taxon>Sphingobacteriia</taxon>
        <taxon>Sphingobacteriales</taxon>
        <taxon>Sphingobacteriaceae</taxon>
        <taxon>Mucilaginibacter</taxon>
    </lineage>
</organism>
<dbReference type="SMART" id="SM00028">
    <property type="entry name" value="TPR"/>
    <property type="match status" value="3"/>
</dbReference>
<feature type="chain" id="PRO_5045910688" description="Tetratricopeptide repeat protein" evidence="1">
    <location>
        <begin position="21"/>
        <end position="286"/>
    </location>
</feature>
<keyword evidence="3" id="KW-1185">Reference proteome</keyword>
<evidence type="ECO:0000313" key="2">
    <source>
        <dbReference type="EMBL" id="GAA4332826.1"/>
    </source>
</evidence>
<dbReference type="SUPFAM" id="SSF48452">
    <property type="entry name" value="TPR-like"/>
    <property type="match status" value="1"/>
</dbReference>
<evidence type="ECO:0008006" key="4">
    <source>
        <dbReference type="Google" id="ProtNLM"/>
    </source>
</evidence>
<dbReference type="InterPro" id="IPR019734">
    <property type="entry name" value="TPR_rpt"/>
</dbReference>
<feature type="signal peptide" evidence="1">
    <location>
        <begin position="1"/>
        <end position="20"/>
    </location>
</feature>
<proteinExistence type="predicted"/>
<reference evidence="3" key="1">
    <citation type="journal article" date="2019" name="Int. J. Syst. Evol. Microbiol.">
        <title>The Global Catalogue of Microorganisms (GCM) 10K type strain sequencing project: providing services to taxonomists for standard genome sequencing and annotation.</title>
        <authorList>
            <consortium name="The Broad Institute Genomics Platform"/>
            <consortium name="The Broad Institute Genome Sequencing Center for Infectious Disease"/>
            <person name="Wu L."/>
            <person name="Ma J."/>
        </authorList>
    </citation>
    <scope>NUCLEOTIDE SEQUENCE [LARGE SCALE GENOMIC DNA]</scope>
    <source>
        <strain evidence="3">JCM 17705</strain>
    </source>
</reference>